<dbReference type="EMBL" id="JASSZA010000009">
    <property type="protein sequence ID" value="KAK2102736.1"/>
    <property type="molecule type" value="Genomic_DNA"/>
</dbReference>
<proteinExistence type="predicted"/>
<organism evidence="1 2">
    <name type="scientific">Saguinus oedipus</name>
    <name type="common">Cotton-top tamarin</name>
    <name type="synonym">Oedipomidas oedipus</name>
    <dbReference type="NCBI Taxonomy" id="9490"/>
    <lineage>
        <taxon>Eukaryota</taxon>
        <taxon>Metazoa</taxon>
        <taxon>Chordata</taxon>
        <taxon>Craniata</taxon>
        <taxon>Vertebrata</taxon>
        <taxon>Euteleostomi</taxon>
        <taxon>Mammalia</taxon>
        <taxon>Eutheria</taxon>
        <taxon>Euarchontoglires</taxon>
        <taxon>Primates</taxon>
        <taxon>Haplorrhini</taxon>
        <taxon>Platyrrhini</taxon>
        <taxon>Cebidae</taxon>
        <taxon>Callitrichinae</taxon>
        <taxon>Saguinus</taxon>
    </lineage>
</organism>
<comment type="caution">
    <text evidence="1">The sequence shown here is derived from an EMBL/GenBank/DDBJ whole genome shotgun (WGS) entry which is preliminary data.</text>
</comment>
<evidence type="ECO:0000313" key="1">
    <source>
        <dbReference type="EMBL" id="KAK2102736.1"/>
    </source>
</evidence>
<evidence type="ECO:0000313" key="2">
    <source>
        <dbReference type="Proteomes" id="UP001266305"/>
    </source>
</evidence>
<protein>
    <submittedName>
        <fullName evidence="1">Uncharacterized protein</fullName>
    </submittedName>
</protein>
<gene>
    <name evidence="1" type="ORF">P7K49_020403</name>
</gene>
<accession>A0ABQ9V0E3</accession>
<keyword evidence="2" id="KW-1185">Reference proteome</keyword>
<dbReference type="Proteomes" id="UP001266305">
    <property type="component" value="Unassembled WGS sequence"/>
</dbReference>
<sequence length="194" mass="21610">MLKFKYGARNPLDAGAAEPIASRASRLNLFFQVTASLANFAHLYGFQCVWHRTGMFLISHFSLVTELVAAVTKLTDMVTFLTEGKPPFMTQQQMSPLSREGILDALFVLFEECSQPALMKIKHVSNFVRKWWLAAGVPVSYSDISVFQPVDKTFNKEMEIWNGFSEFGESTVLVLPAKQCGLSPCTVEMPGGCQ</sequence>
<name>A0ABQ9V0E3_SAGOE</name>
<reference evidence="1 2" key="1">
    <citation type="submission" date="2023-05" db="EMBL/GenBank/DDBJ databases">
        <title>B98-5 Cell Line De Novo Hybrid Assembly: An Optical Mapping Approach.</title>
        <authorList>
            <person name="Kananen K."/>
            <person name="Auerbach J.A."/>
            <person name="Kautto E."/>
            <person name="Blachly J.S."/>
        </authorList>
    </citation>
    <scope>NUCLEOTIDE SEQUENCE [LARGE SCALE GENOMIC DNA]</scope>
    <source>
        <strain evidence="1">B95-8</strain>
        <tissue evidence="1">Cell line</tissue>
    </source>
</reference>